<dbReference type="AlphaFoldDB" id="A0A438I442"/>
<organism evidence="2 3">
    <name type="scientific">Vitis vinifera</name>
    <name type="common">Grape</name>
    <dbReference type="NCBI Taxonomy" id="29760"/>
    <lineage>
        <taxon>Eukaryota</taxon>
        <taxon>Viridiplantae</taxon>
        <taxon>Streptophyta</taxon>
        <taxon>Embryophyta</taxon>
        <taxon>Tracheophyta</taxon>
        <taxon>Spermatophyta</taxon>
        <taxon>Magnoliopsida</taxon>
        <taxon>eudicotyledons</taxon>
        <taxon>Gunneridae</taxon>
        <taxon>Pentapetalae</taxon>
        <taxon>rosids</taxon>
        <taxon>Vitales</taxon>
        <taxon>Vitaceae</taxon>
        <taxon>Viteae</taxon>
        <taxon>Vitis</taxon>
    </lineage>
</organism>
<reference evidence="2 3" key="1">
    <citation type="journal article" date="2018" name="PLoS Genet.">
        <title>Population sequencing reveals clonal diversity and ancestral inbreeding in the grapevine cultivar Chardonnay.</title>
        <authorList>
            <person name="Roach M.J."/>
            <person name="Johnson D.L."/>
            <person name="Bohlmann J."/>
            <person name="van Vuuren H.J."/>
            <person name="Jones S.J."/>
            <person name="Pretorius I.S."/>
            <person name="Schmidt S.A."/>
            <person name="Borneman A.R."/>
        </authorList>
    </citation>
    <scope>NUCLEOTIDE SEQUENCE [LARGE SCALE GENOMIC DNA]</scope>
    <source>
        <strain evidence="3">cv. Chardonnay</strain>
        <strain evidence="2">I10V1</strain>
        <tissue evidence="2">Leaf</tissue>
    </source>
</reference>
<proteinExistence type="predicted"/>
<evidence type="ECO:0000313" key="3">
    <source>
        <dbReference type="Proteomes" id="UP000288805"/>
    </source>
</evidence>
<evidence type="ECO:0000313" key="2">
    <source>
        <dbReference type="EMBL" id="RVW91476.1"/>
    </source>
</evidence>
<dbReference type="EMBL" id="QGNW01000145">
    <property type="protein sequence ID" value="RVW91476.1"/>
    <property type="molecule type" value="Genomic_DNA"/>
</dbReference>
<evidence type="ECO:0000313" key="1">
    <source>
        <dbReference type="EMBL" id="RVW14789.1"/>
    </source>
</evidence>
<name>A0A438I442_VITVI</name>
<protein>
    <submittedName>
        <fullName evidence="2">Uncharacterized protein</fullName>
    </submittedName>
</protein>
<comment type="caution">
    <text evidence="2">The sequence shown here is derived from an EMBL/GenBank/DDBJ whole genome shotgun (WGS) entry which is preliminary data.</text>
</comment>
<accession>A0A438I442</accession>
<dbReference type="EMBL" id="QGNW01002611">
    <property type="protein sequence ID" value="RVW14789.1"/>
    <property type="molecule type" value="Genomic_DNA"/>
</dbReference>
<dbReference type="Proteomes" id="UP000288805">
    <property type="component" value="Unassembled WGS sequence"/>
</dbReference>
<sequence>MSRASSKLARVGLVIEAEILALGEGLCIASRFVLQQPHGIGFSDSMDYSHKVFGLRPGWVPDQLNDPFSGKVTKS</sequence>
<gene>
    <name evidence="2" type="ORF">CK203_038543</name>
    <name evidence="1" type="ORF">CK203_091013</name>
</gene>